<protein>
    <submittedName>
        <fullName evidence="3">TIR domain protein</fullName>
    </submittedName>
</protein>
<accession>A0A0A0HDR8</accession>
<dbReference type="SUPFAM" id="SSF52200">
    <property type="entry name" value="Toll/Interleukin receptor TIR domain"/>
    <property type="match status" value="1"/>
</dbReference>
<reference evidence="3 4" key="1">
    <citation type="submission" date="2013-01" db="EMBL/GenBank/DDBJ databases">
        <authorList>
            <person name="Fiebig A."/>
            <person name="Goeker M."/>
            <person name="Klenk H.-P.P."/>
        </authorList>
    </citation>
    <scope>NUCLEOTIDE SEQUENCE [LARGE SCALE GENOMIC DNA]</scope>
    <source>
        <strain evidence="3 4">DSM 17069</strain>
    </source>
</reference>
<dbReference type="Pfam" id="PF13676">
    <property type="entry name" value="TIR_2"/>
    <property type="match status" value="1"/>
</dbReference>
<proteinExistence type="predicted"/>
<name>A0A0A0HDR8_9RHOB</name>
<dbReference type="Gene3D" id="3.40.50.10140">
    <property type="entry name" value="Toll/interleukin-1 receptor homology (TIR) domain"/>
    <property type="match status" value="1"/>
</dbReference>
<dbReference type="GO" id="GO:0007165">
    <property type="term" value="P:signal transduction"/>
    <property type="evidence" value="ECO:0007669"/>
    <property type="project" value="InterPro"/>
</dbReference>
<keyword evidence="1" id="KW-0175">Coiled coil</keyword>
<evidence type="ECO:0000259" key="2">
    <source>
        <dbReference type="PROSITE" id="PS50104"/>
    </source>
</evidence>
<dbReference type="InterPro" id="IPR000157">
    <property type="entry name" value="TIR_dom"/>
</dbReference>
<organism evidence="3 4">
    <name type="scientific">Roseovarius mucosus DSM 17069</name>
    <dbReference type="NCBI Taxonomy" id="1288298"/>
    <lineage>
        <taxon>Bacteria</taxon>
        <taxon>Pseudomonadati</taxon>
        <taxon>Pseudomonadota</taxon>
        <taxon>Alphaproteobacteria</taxon>
        <taxon>Rhodobacterales</taxon>
        <taxon>Roseobacteraceae</taxon>
        <taxon>Roseovarius</taxon>
    </lineage>
</organism>
<evidence type="ECO:0000313" key="3">
    <source>
        <dbReference type="EMBL" id="KGM85842.1"/>
    </source>
</evidence>
<dbReference type="HOGENOM" id="CLU_1081338_0_0_5"/>
<dbReference type="AlphaFoldDB" id="A0A0A0HDR8"/>
<feature type="coiled-coil region" evidence="1">
    <location>
        <begin position="143"/>
        <end position="189"/>
    </location>
</feature>
<dbReference type="OrthoDB" id="7875107at2"/>
<dbReference type="PROSITE" id="PS50104">
    <property type="entry name" value="TIR"/>
    <property type="match status" value="1"/>
</dbReference>
<comment type="caution">
    <text evidence="3">The sequence shown here is derived from an EMBL/GenBank/DDBJ whole genome shotgun (WGS) entry which is preliminary data.</text>
</comment>
<dbReference type="Proteomes" id="UP000030021">
    <property type="component" value="Unassembled WGS sequence"/>
</dbReference>
<feature type="domain" description="TIR" evidence="2">
    <location>
        <begin position="1"/>
        <end position="129"/>
    </location>
</feature>
<dbReference type="EMBL" id="AONH01000026">
    <property type="protein sequence ID" value="KGM85842.1"/>
    <property type="molecule type" value="Genomic_DNA"/>
</dbReference>
<evidence type="ECO:0000313" key="4">
    <source>
        <dbReference type="Proteomes" id="UP000030021"/>
    </source>
</evidence>
<evidence type="ECO:0000256" key="1">
    <source>
        <dbReference type="SAM" id="Coils"/>
    </source>
</evidence>
<gene>
    <name evidence="3" type="ORF">rosmuc_04178</name>
</gene>
<dbReference type="eggNOG" id="COG4916">
    <property type="taxonomic scope" value="Bacteria"/>
</dbReference>
<dbReference type="InterPro" id="IPR035897">
    <property type="entry name" value="Toll_tir_struct_dom_sf"/>
</dbReference>
<dbReference type="RefSeq" id="WP_075571767.1">
    <property type="nucleotide sequence ID" value="NZ_KN293990.1"/>
</dbReference>
<sequence length="257" mass="28599">MSYVFLSHSHPDKPFARKLAADLRANGHTVWIDEAEINIGDSLIEKIRDGLDQVDHVCALLSGVSIESAWVQRELDIASNREIDEQRVVVLPLLLEDVPLPGFLKGKLYGDFRNEDQYGASLEALLRALGPIEVPPRPTQEELHALKAQLAAAQETVAAHQAAAARAEAASLRAKSEQLREKIEVQNARFPSHAPINNTYAFEAAGSPITLDYLLWAMSKAKREGDHHVLEALLTIDDKWPEAHLMFEAYADMLDRK</sequence>